<evidence type="ECO:0000313" key="5">
    <source>
        <dbReference type="Proteomes" id="UP001249959"/>
    </source>
</evidence>
<reference evidence="4 5" key="1">
    <citation type="submission" date="2023-09" db="EMBL/GenBank/DDBJ databases">
        <title>Aquirufa genomes.</title>
        <authorList>
            <person name="Pitt A."/>
        </authorList>
    </citation>
    <scope>NUCLEOTIDE SEQUENCE [LARGE SCALE GENOMIC DNA]</scope>
    <source>
        <strain evidence="4 5">LEOWEIH-7C</strain>
    </source>
</reference>
<keyword evidence="4" id="KW-0032">Aminotransferase</keyword>
<dbReference type="PANTHER" id="PTHR30244">
    <property type="entry name" value="TRANSAMINASE"/>
    <property type="match status" value="1"/>
</dbReference>
<dbReference type="Pfam" id="PF01041">
    <property type="entry name" value="DegT_DnrJ_EryC1"/>
    <property type="match status" value="1"/>
</dbReference>
<keyword evidence="1 3" id="KW-0663">Pyridoxal phosphate</keyword>
<dbReference type="PIRSF" id="PIRSF000390">
    <property type="entry name" value="PLP_StrS"/>
    <property type="match status" value="1"/>
</dbReference>
<comment type="similarity">
    <text evidence="2 3">Belongs to the DegT/DnrJ/EryC1 family.</text>
</comment>
<dbReference type="SUPFAM" id="SSF53383">
    <property type="entry name" value="PLP-dependent transferases"/>
    <property type="match status" value="1"/>
</dbReference>
<keyword evidence="4" id="KW-0808">Transferase</keyword>
<evidence type="ECO:0000256" key="1">
    <source>
        <dbReference type="ARBA" id="ARBA00022898"/>
    </source>
</evidence>
<dbReference type="Gene3D" id="3.40.640.10">
    <property type="entry name" value="Type I PLP-dependent aspartate aminotransferase-like (Major domain)"/>
    <property type="match status" value="1"/>
</dbReference>
<dbReference type="EMBL" id="JAVNWW010000001">
    <property type="protein sequence ID" value="MDU0808174.1"/>
    <property type="molecule type" value="Genomic_DNA"/>
</dbReference>
<name>A0ABU3TQM6_9BACT</name>
<evidence type="ECO:0000313" key="4">
    <source>
        <dbReference type="EMBL" id="MDU0808174.1"/>
    </source>
</evidence>
<keyword evidence="5" id="KW-1185">Reference proteome</keyword>
<organism evidence="4 5">
    <name type="scientific">Aquirufa regiilacus</name>
    <dbReference type="NCBI Taxonomy" id="3024868"/>
    <lineage>
        <taxon>Bacteria</taxon>
        <taxon>Pseudomonadati</taxon>
        <taxon>Bacteroidota</taxon>
        <taxon>Cytophagia</taxon>
        <taxon>Cytophagales</taxon>
        <taxon>Flectobacillaceae</taxon>
        <taxon>Aquirufa</taxon>
    </lineage>
</organism>
<proteinExistence type="inferred from homology"/>
<sequence length="355" mass="39884">MLHVTKSFLPDIKEYISLLEEIWTNGQLTNDGPLVIELERKLAEYLEVEHFLYVSNGTIALQLAINALELAGDVITTPFSYCATTTSLIWEKCNPIFADISPISLTSERVQIERVLTTDSKGILTTHVYGNCADLLDQEQLAADYQIPIIYDGAHAFGVRHQGKSIFNYGTISTCSFHATKIFHTIEGGALITRDSNLAEKLRGIRSFGHKGDDYFAAGINGKNSEFHAAMGLINLKHFPQIKAHRQLASELYELRLPAEIQRIAWNSENDRNYSYFPVIFSSEETLLKVLRALNAVQIFPRRYFYPALNELPYLTYQACPVAEDIAKRIVCLPLSAEISTVDIERICSIISSTL</sequence>
<dbReference type="InterPro" id="IPR015421">
    <property type="entry name" value="PyrdxlP-dep_Trfase_major"/>
</dbReference>
<dbReference type="Proteomes" id="UP001249959">
    <property type="component" value="Unassembled WGS sequence"/>
</dbReference>
<evidence type="ECO:0000256" key="3">
    <source>
        <dbReference type="RuleBase" id="RU004508"/>
    </source>
</evidence>
<accession>A0ABU3TQM6</accession>
<evidence type="ECO:0000256" key="2">
    <source>
        <dbReference type="ARBA" id="ARBA00037999"/>
    </source>
</evidence>
<dbReference type="InterPro" id="IPR015424">
    <property type="entry name" value="PyrdxlP-dep_Trfase"/>
</dbReference>
<comment type="caution">
    <text evidence="4">The sequence shown here is derived from an EMBL/GenBank/DDBJ whole genome shotgun (WGS) entry which is preliminary data.</text>
</comment>
<dbReference type="RefSeq" id="WP_315575597.1">
    <property type="nucleotide sequence ID" value="NZ_JARDXH010000002.1"/>
</dbReference>
<dbReference type="GO" id="GO:0008483">
    <property type="term" value="F:transaminase activity"/>
    <property type="evidence" value="ECO:0007669"/>
    <property type="project" value="UniProtKB-KW"/>
</dbReference>
<dbReference type="InterPro" id="IPR000653">
    <property type="entry name" value="DegT/StrS_aminotransferase"/>
</dbReference>
<gene>
    <name evidence="4" type="ORF">PQG45_03885</name>
</gene>
<protein>
    <submittedName>
        <fullName evidence="4">DegT/DnrJ/EryC1/StrS family aminotransferase</fullName>
    </submittedName>
</protein>
<dbReference type="PANTHER" id="PTHR30244:SF9">
    <property type="entry name" value="PROTEIN RV3402C"/>
    <property type="match status" value="1"/>
</dbReference>